<name>A0AA96ELF5_9VIRU</name>
<sequence length="60" mass="7198">MSEIWINKWSLVVETENSKLCVVKNRGKERTVFAREGKICPLDEESRKYIALWKHLMFKE</sequence>
<dbReference type="EMBL" id="OR343188">
    <property type="protein sequence ID" value="WNL49807.1"/>
    <property type="molecule type" value="Genomic_DNA"/>
</dbReference>
<protein>
    <submittedName>
        <fullName evidence="1">Uncharacterized protein</fullName>
    </submittedName>
</protein>
<proteinExistence type="predicted"/>
<reference evidence="1" key="1">
    <citation type="submission" date="2023-07" db="EMBL/GenBank/DDBJ databases">
        <authorList>
            <person name="Xia Y."/>
        </authorList>
    </citation>
    <scope>NUCLEOTIDE SEQUENCE</scope>
    <source>
        <strain evidence="1">F</strain>
    </source>
</reference>
<gene>
    <name evidence="1" type="ORF">MarFTMF_291</name>
</gene>
<accession>A0AA96ELF5</accession>
<evidence type="ECO:0000313" key="1">
    <source>
        <dbReference type="EMBL" id="WNL49807.1"/>
    </source>
</evidence>
<organism evidence="1">
    <name type="scientific">Marseillevirus sp</name>
    <dbReference type="NCBI Taxonomy" id="2809551"/>
    <lineage>
        <taxon>Viruses</taxon>
        <taxon>Varidnaviria</taxon>
        <taxon>Bamfordvirae</taxon>
        <taxon>Nucleocytoviricota</taxon>
        <taxon>Megaviricetes</taxon>
        <taxon>Pimascovirales</taxon>
        <taxon>Pimascovirales incertae sedis</taxon>
        <taxon>Marseilleviridae</taxon>
        <taxon>Marseillevirus</taxon>
    </lineage>
</organism>